<evidence type="ECO:0000256" key="2">
    <source>
        <dbReference type="SAM" id="SignalP"/>
    </source>
</evidence>
<feature type="signal peptide" evidence="2">
    <location>
        <begin position="1"/>
        <end position="21"/>
    </location>
</feature>
<dbReference type="Proteomes" id="UP000789524">
    <property type="component" value="Unassembled WGS sequence"/>
</dbReference>
<dbReference type="EMBL" id="CAKASE010000069">
    <property type="protein sequence ID" value="CAG9572908.1"/>
    <property type="molecule type" value="Genomic_DNA"/>
</dbReference>
<sequence length="436" mass="49764">MKGSLLIFILFSLTFISKGKSLKEPTNDNRDDIKARTSEGEEDKEGLTIYIDKDRVLSINELRKLYNLDDSLIPDIQFSKELDKGYVKKIRLRKNKPKSINEREADAKEDKFLERSIPENSDTKNIETDNPELESRISDTEEKADLDDLTAVESDRTATTDTYYEEKEKSAVPEENYEDDFDFSEYTMRSDEHSKTSQPNQEATTAFSDYVTPPTRRANVPRFGTEYVERTANTVKDVLAGYQDLVPEVEKTHAFFGTGDTALNGYLSSLDTVKTVENSRRMNLLRKIPSTGLNGLPNNVRSAEPSNEPEQEESKEDSQDEQPEVKEESKSEDFLAPDPGNEYPYTPPLKGNAFQNLRSPMLPKPNPPTNMLLPKLRQASQHPTYPIYNRFNPIPGDGFQNYGRILPYYSSYGSYISPIRLYNFRRSGQNPVCKDC</sequence>
<feature type="compositionally biased region" description="Basic and acidic residues" evidence="1">
    <location>
        <begin position="100"/>
        <end position="143"/>
    </location>
</feature>
<reference evidence="3" key="1">
    <citation type="submission" date="2021-09" db="EMBL/GenBank/DDBJ databases">
        <authorList>
            <person name="Martin H S."/>
        </authorList>
    </citation>
    <scope>NUCLEOTIDE SEQUENCE</scope>
</reference>
<evidence type="ECO:0000313" key="4">
    <source>
        <dbReference type="Proteomes" id="UP000789524"/>
    </source>
</evidence>
<feature type="chain" id="PRO_5035224574" evidence="2">
    <location>
        <begin position="22"/>
        <end position="436"/>
    </location>
</feature>
<comment type="caution">
    <text evidence="3">The sequence shown here is derived from an EMBL/GenBank/DDBJ whole genome shotgun (WGS) entry which is preliminary data.</text>
</comment>
<keyword evidence="4" id="KW-1185">Reference proteome</keyword>
<feature type="region of interest" description="Disordered" evidence="1">
    <location>
        <begin position="100"/>
        <end position="145"/>
    </location>
</feature>
<evidence type="ECO:0000313" key="3">
    <source>
        <dbReference type="EMBL" id="CAG9572908.1"/>
    </source>
</evidence>
<dbReference type="OrthoDB" id="10386041at2759"/>
<feature type="compositionally biased region" description="Polar residues" evidence="1">
    <location>
        <begin position="291"/>
        <end position="301"/>
    </location>
</feature>
<protein>
    <submittedName>
        <fullName evidence="3">(African queen) hypothetical protein</fullName>
    </submittedName>
</protein>
<feature type="region of interest" description="Disordered" evidence="1">
    <location>
        <begin position="286"/>
        <end position="346"/>
    </location>
</feature>
<dbReference type="AlphaFoldDB" id="A0A8J2QV03"/>
<gene>
    <name evidence="3" type="ORF">DCHRY22_LOCUS10236</name>
</gene>
<name>A0A8J2QV03_9NEOP</name>
<evidence type="ECO:0000256" key="1">
    <source>
        <dbReference type="SAM" id="MobiDB-lite"/>
    </source>
</evidence>
<organism evidence="3 4">
    <name type="scientific">Danaus chrysippus</name>
    <name type="common">African queen</name>
    <dbReference type="NCBI Taxonomy" id="151541"/>
    <lineage>
        <taxon>Eukaryota</taxon>
        <taxon>Metazoa</taxon>
        <taxon>Ecdysozoa</taxon>
        <taxon>Arthropoda</taxon>
        <taxon>Hexapoda</taxon>
        <taxon>Insecta</taxon>
        <taxon>Pterygota</taxon>
        <taxon>Neoptera</taxon>
        <taxon>Endopterygota</taxon>
        <taxon>Lepidoptera</taxon>
        <taxon>Glossata</taxon>
        <taxon>Ditrysia</taxon>
        <taxon>Papilionoidea</taxon>
        <taxon>Nymphalidae</taxon>
        <taxon>Danainae</taxon>
        <taxon>Danaini</taxon>
        <taxon>Danaina</taxon>
        <taxon>Danaus</taxon>
        <taxon>Anosia</taxon>
    </lineage>
</organism>
<feature type="compositionally biased region" description="Acidic residues" evidence="1">
    <location>
        <begin position="307"/>
        <end position="322"/>
    </location>
</feature>
<proteinExistence type="predicted"/>
<feature type="compositionally biased region" description="Basic and acidic residues" evidence="1">
    <location>
        <begin position="323"/>
        <end position="333"/>
    </location>
</feature>
<keyword evidence="2" id="KW-0732">Signal</keyword>
<accession>A0A8J2QV03</accession>